<reference evidence="2" key="1">
    <citation type="journal article" date="2023" name="Mol. Phylogenet. Evol.">
        <title>Genome-scale phylogeny and comparative genomics of the fungal order Sordariales.</title>
        <authorList>
            <person name="Hensen N."/>
            <person name="Bonometti L."/>
            <person name="Westerberg I."/>
            <person name="Brannstrom I.O."/>
            <person name="Guillou S."/>
            <person name="Cros-Aarteil S."/>
            <person name="Calhoun S."/>
            <person name="Haridas S."/>
            <person name="Kuo A."/>
            <person name="Mondo S."/>
            <person name="Pangilinan J."/>
            <person name="Riley R."/>
            <person name="LaButti K."/>
            <person name="Andreopoulos B."/>
            <person name="Lipzen A."/>
            <person name="Chen C."/>
            <person name="Yan M."/>
            <person name="Daum C."/>
            <person name="Ng V."/>
            <person name="Clum A."/>
            <person name="Steindorff A."/>
            <person name="Ohm R.A."/>
            <person name="Martin F."/>
            <person name="Silar P."/>
            <person name="Natvig D.O."/>
            <person name="Lalanne C."/>
            <person name="Gautier V."/>
            <person name="Ament-Velasquez S.L."/>
            <person name="Kruys A."/>
            <person name="Hutchinson M.I."/>
            <person name="Powell A.J."/>
            <person name="Barry K."/>
            <person name="Miller A.N."/>
            <person name="Grigoriev I.V."/>
            <person name="Debuchy R."/>
            <person name="Gladieux P."/>
            <person name="Hiltunen Thoren M."/>
            <person name="Johannesson H."/>
        </authorList>
    </citation>
    <scope>NUCLEOTIDE SEQUENCE</scope>
    <source>
        <strain evidence="2">CBS 626.80</strain>
    </source>
</reference>
<evidence type="ECO:0000256" key="1">
    <source>
        <dbReference type="SAM" id="MobiDB-lite"/>
    </source>
</evidence>
<proteinExistence type="predicted"/>
<dbReference type="Proteomes" id="UP001303222">
    <property type="component" value="Unassembled WGS sequence"/>
</dbReference>
<gene>
    <name evidence="2" type="ORF">QBC32DRAFT_317485</name>
</gene>
<accession>A0AAN6NPS3</accession>
<dbReference type="EMBL" id="MU859245">
    <property type="protein sequence ID" value="KAK3948778.1"/>
    <property type="molecule type" value="Genomic_DNA"/>
</dbReference>
<feature type="compositionally biased region" description="Low complexity" evidence="1">
    <location>
        <begin position="1"/>
        <end position="14"/>
    </location>
</feature>
<comment type="caution">
    <text evidence="2">The sequence shown here is derived from an EMBL/GenBank/DDBJ whole genome shotgun (WGS) entry which is preliminary data.</text>
</comment>
<evidence type="ECO:0000313" key="2">
    <source>
        <dbReference type="EMBL" id="KAK3948778.1"/>
    </source>
</evidence>
<protein>
    <submittedName>
        <fullName evidence="2">Uncharacterized protein</fullName>
    </submittedName>
</protein>
<evidence type="ECO:0000313" key="3">
    <source>
        <dbReference type="Proteomes" id="UP001303222"/>
    </source>
</evidence>
<feature type="compositionally biased region" description="Basic and acidic residues" evidence="1">
    <location>
        <begin position="15"/>
        <end position="24"/>
    </location>
</feature>
<feature type="region of interest" description="Disordered" evidence="1">
    <location>
        <begin position="1"/>
        <end position="48"/>
    </location>
</feature>
<reference evidence="2" key="2">
    <citation type="submission" date="2023-06" db="EMBL/GenBank/DDBJ databases">
        <authorList>
            <consortium name="Lawrence Berkeley National Laboratory"/>
            <person name="Mondo S.J."/>
            <person name="Hensen N."/>
            <person name="Bonometti L."/>
            <person name="Westerberg I."/>
            <person name="Brannstrom I.O."/>
            <person name="Guillou S."/>
            <person name="Cros-Aarteil S."/>
            <person name="Calhoun S."/>
            <person name="Haridas S."/>
            <person name="Kuo A."/>
            <person name="Pangilinan J."/>
            <person name="Riley R."/>
            <person name="Labutti K."/>
            <person name="Andreopoulos B."/>
            <person name="Lipzen A."/>
            <person name="Chen C."/>
            <person name="Yanf M."/>
            <person name="Daum C."/>
            <person name="Ng V."/>
            <person name="Clum A."/>
            <person name="Steindorff A."/>
            <person name="Ohm R."/>
            <person name="Martin F."/>
            <person name="Silar P."/>
            <person name="Natvig D."/>
            <person name="Lalanne C."/>
            <person name="Gautier V."/>
            <person name="Ament-Velasquez S.L."/>
            <person name="Kruys A."/>
            <person name="Hutchinson M.I."/>
            <person name="Powell A.J."/>
            <person name="Barry K."/>
            <person name="Miller A.N."/>
            <person name="Grigoriev I.V."/>
            <person name="Debuchy R."/>
            <person name="Gladieux P."/>
            <person name="Thoren M.H."/>
            <person name="Johannesson H."/>
        </authorList>
    </citation>
    <scope>NUCLEOTIDE SEQUENCE</scope>
    <source>
        <strain evidence="2">CBS 626.80</strain>
    </source>
</reference>
<organism evidence="2 3">
    <name type="scientific">Pseudoneurospora amorphoporcata</name>
    <dbReference type="NCBI Taxonomy" id="241081"/>
    <lineage>
        <taxon>Eukaryota</taxon>
        <taxon>Fungi</taxon>
        <taxon>Dikarya</taxon>
        <taxon>Ascomycota</taxon>
        <taxon>Pezizomycotina</taxon>
        <taxon>Sordariomycetes</taxon>
        <taxon>Sordariomycetidae</taxon>
        <taxon>Sordariales</taxon>
        <taxon>Sordariaceae</taxon>
        <taxon>Pseudoneurospora</taxon>
    </lineage>
</organism>
<name>A0AAN6NPS3_9PEZI</name>
<keyword evidence="3" id="KW-1185">Reference proteome</keyword>
<sequence length="97" mass="10546">MSSPQQQQQQQQQQAHHEQTEQHHATVTTCPGPFPHPAQPVAPTTDTAINAVVTTRSQHQTSHVPGPFPLPAHAVIRQAVLQVYVTSTPKPKGLARP</sequence>
<dbReference type="AlphaFoldDB" id="A0AAN6NPS3"/>